<reference evidence="6 7" key="1">
    <citation type="submission" date="2019-10" db="EMBL/GenBank/DDBJ databases">
        <title>Rubrobacter sp nov SCSIO 52090 isolated from a deep-sea sediment in the South China Sea.</title>
        <authorList>
            <person name="Chen R.W."/>
        </authorList>
    </citation>
    <scope>NUCLEOTIDE SEQUENCE [LARGE SCALE GENOMIC DNA]</scope>
    <source>
        <strain evidence="6 7">SCSIO 52909</strain>
    </source>
</reference>
<evidence type="ECO:0000256" key="2">
    <source>
        <dbReference type="ARBA" id="ARBA00022618"/>
    </source>
</evidence>
<protein>
    <submittedName>
        <fullName evidence="6">SMC-Scp complex subunit ScpB</fullName>
    </submittedName>
</protein>
<dbReference type="SUPFAM" id="SSF46785">
    <property type="entry name" value="Winged helix' DNA-binding domain"/>
    <property type="match status" value="2"/>
</dbReference>
<name>A0A6G8Q969_9ACTN</name>
<keyword evidence="1" id="KW-0963">Cytoplasm</keyword>
<keyword evidence="2" id="KW-0132">Cell division</keyword>
<gene>
    <name evidence="6" type="ORF">GBA63_10410</name>
</gene>
<evidence type="ECO:0000256" key="1">
    <source>
        <dbReference type="ARBA" id="ARBA00022490"/>
    </source>
</evidence>
<feature type="compositionally biased region" description="Basic and acidic residues" evidence="5">
    <location>
        <begin position="181"/>
        <end position="192"/>
    </location>
</feature>
<dbReference type="EMBL" id="CP045119">
    <property type="protein sequence ID" value="QIN83016.1"/>
    <property type="molecule type" value="Genomic_DNA"/>
</dbReference>
<evidence type="ECO:0000256" key="5">
    <source>
        <dbReference type="SAM" id="MobiDB-lite"/>
    </source>
</evidence>
<organism evidence="6 7">
    <name type="scientific">Rubrobacter tropicus</name>
    <dbReference type="NCBI Taxonomy" id="2653851"/>
    <lineage>
        <taxon>Bacteria</taxon>
        <taxon>Bacillati</taxon>
        <taxon>Actinomycetota</taxon>
        <taxon>Rubrobacteria</taxon>
        <taxon>Rubrobacterales</taxon>
        <taxon>Rubrobacteraceae</taxon>
        <taxon>Rubrobacter</taxon>
    </lineage>
</organism>
<dbReference type="PANTHER" id="PTHR34298">
    <property type="entry name" value="SEGREGATION AND CONDENSATION PROTEIN B"/>
    <property type="match status" value="1"/>
</dbReference>
<dbReference type="GO" id="GO:0051301">
    <property type="term" value="P:cell division"/>
    <property type="evidence" value="ECO:0007669"/>
    <property type="project" value="UniProtKB-KW"/>
</dbReference>
<evidence type="ECO:0000256" key="3">
    <source>
        <dbReference type="ARBA" id="ARBA00022829"/>
    </source>
</evidence>
<dbReference type="KEGG" id="rub:GBA63_10410"/>
<proteinExistence type="predicted"/>
<dbReference type="Proteomes" id="UP000501452">
    <property type="component" value="Chromosome"/>
</dbReference>
<dbReference type="Gene3D" id="1.10.10.10">
    <property type="entry name" value="Winged helix-like DNA-binding domain superfamily/Winged helix DNA-binding domain"/>
    <property type="match status" value="2"/>
</dbReference>
<evidence type="ECO:0000313" key="7">
    <source>
        <dbReference type="Proteomes" id="UP000501452"/>
    </source>
</evidence>
<evidence type="ECO:0000256" key="4">
    <source>
        <dbReference type="ARBA" id="ARBA00023306"/>
    </source>
</evidence>
<dbReference type="InterPro" id="IPR036388">
    <property type="entry name" value="WH-like_DNA-bd_sf"/>
</dbReference>
<keyword evidence="4" id="KW-0131">Cell cycle</keyword>
<dbReference type="AlphaFoldDB" id="A0A6G8Q969"/>
<dbReference type="InterPro" id="IPR036390">
    <property type="entry name" value="WH_DNA-bd_sf"/>
</dbReference>
<dbReference type="Pfam" id="PF04079">
    <property type="entry name" value="SMC_ScpB"/>
    <property type="match status" value="1"/>
</dbReference>
<feature type="region of interest" description="Disordered" evidence="5">
    <location>
        <begin position="181"/>
        <end position="201"/>
    </location>
</feature>
<dbReference type="PANTHER" id="PTHR34298:SF2">
    <property type="entry name" value="SEGREGATION AND CONDENSATION PROTEIN B"/>
    <property type="match status" value="1"/>
</dbReference>
<sequence>MTENVPAPEHLIESVLLVSARPVGPDDLSSATDLTPGEVEAALATLSERYSPENSGVVLRAVAGGYLFSTNPACSAAVERFREEARPTPLSGAAHEVLACALYLGPLTRGAISRVRGVNSDAVVRNLLERDLLAEVGADREAPGAPALLAVTDEFLAATDAASRDDFPPLDSLVSQEELDRVRERLTSREEIPAQAGPEAT</sequence>
<keyword evidence="7" id="KW-1185">Reference proteome</keyword>
<evidence type="ECO:0000313" key="6">
    <source>
        <dbReference type="EMBL" id="QIN83016.1"/>
    </source>
</evidence>
<dbReference type="RefSeq" id="WP_166175896.1">
    <property type="nucleotide sequence ID" value="NZ_CP045119.1"/>
</dbReference>
<dbReference type="InterPro" id="IPR005234">
    <property type="entry name" value="ScpB_csome_segregation"/>
</dbReference>
<dbReference type="GO" id="GO:0051304">
    <property type="term" value="P:chromosome separation"/>
    <property type="evidence" value="ECO:0007669"/>
    <property type="project" value="InterPro"/>
</dbReference>
<accession>A0A6G8Q969</accession>
<dbReference type="PIRSF" id="PIRSF019345">
    <property type="entry name" value="ScpB"/>
    <property type="match status" value="1"/>
</dbReference>
<keyword evidence="3" id="KW-0159">Chromosome partition</keyword>